<dbReference type="EMBL" id="JAAHFQ010000604">
    <property type="protein sequence ID" value="NER30628.1"/>
    <property type="molecule type" value="Genomic_DNA"/>
</dbReference>
<comment type="subcellular location">
    <subcellularLocation>
        <location evidence="1">Secreted</location>
    </subcellularLocation>
</comment>
<dbReference type="InterPro" id="IPR001343">
    <property type="entry name" value="Hemolysn_Ca-bd"/>
</dbReference>
<reference evidence="3" key="1">
    <citation type="submission" date="2019-11" db="EMBL/GenBank/DDBJ databases">
        <title>Genomic insights into an expanded diversity of filamentous marine cyanobacteria reveals the extraordinary biosynthetic potential of Moorea and Okeania.</title>
        <authorList>
            <person name="Ferreira Leao T."/>
            <person name="Wang M."/>
            <person name="Moss N."/>
            <person name="Da Silva R."/>
            <person name="Sanders J."/>
            <person name="Nurk S."/>
            <person name="Gurevich A."/>
            <person name="Humphrey G."/>
            <person name="Reher R."/>
            <person name="Zhu Q."/>
            <person name="Belda-Ferre P."/>
            <person name="Glukhov E."/>
            <person name="Rex R."/>
            <person name="Dorrestein P.C."/>
            <person name="Knight R."/>
            <person name="Pevzner P."/>
            <person name="Gerwick W.H."/>
            <person name="Gerwick L."/>
        </authorList>
    </citation>
    <scope>NUCLEOTIDE SEQUENCE</scope>
    <source>
        <strain evidence="3">SIO1C4</strain>
    </source>
</reference>
<dbReference type="Gene3D" id="2.150.10.10">
    <property type="entry name" value="Serralysin-like metalloprotease, C-terminal"/>
    <property type="match status" value="2"/>
</dbReference>
<dbReference type="Pfam" id="PF00353">
    <property type="entry name" value="HemolysinCabind"/>
    <property type="match status" value="3"/>
</dbReference>
<evidence type="ECO:0000256" key="1">
    <source>
        <dbReference type="ARBA" id="ARBA00004613"/>
    </source>
</evidence>
<comment type="caution">
    <text evidence="3">The sequence shown here is derived from an EMBL/GenBank/DDBJ whole genome shotgun (WGS) entry which is preliminary data.</text>
</comment>
<dbReference type="GO" id="GO:0005576">
    <property type="term" value="C:extracellular region"/>
    <property type="evidence" value="ECO:0007669"/>
    <property type="project" value="UniProtKB-SubCell"/>
</dbReference>
<proteinExistence type="predicted"/>
<dbReference type="SUPFAM" id="SSF51120">
    <property type="entry name" value="beta-Roll"/>
    <property type="match status" value="1"/>
</dbReference>
<accession>A0A6B3NN43</accession>
<evidence type="ECO:0008006" key="4">
    <source>
        <dbReference type="Google" id="ProtNLM"/>
    </source>
</evidence>
<sequence>MTDIFGFEQGNFTDWSTIGVASIETSAVGSVSTEGEFQALITTGFGSVSDTAIENFLGLNFGAIDGVGNGNATEGSALQLDTITVQAGDVLSFDFNFLTDEFTPTFFNDFSFVSITSSSVEELADTNSSFVSSLTNFFEETGYMTFIYQFPEAGTYDVGIGVVDLIDSVVDSGLLVDNLRVISGEEVIVGTDEDESLFGDVNDDTIFGQGGNDQIFGSEGVNTLYGGDGNDTIFGGSQADTIYGGKGDDTIFASEGNNIVYGGRGDDTIYTGSGDDYIVGGKDSDTIWLGGGKDTIVLERGFGFDTINNFQLGQTTFVAGNAHNLSIVDGSNGAEISLFGDLKAVVSNTQASTIIDNIDTVFV</sequence>
<dbReference type="InterPro" id="IPR018511">
    <property type="entry name" value="Hemolysin-typ_Ca-bd_CS"/>
</dbReference>
<protein>
    <recommendedName>
        <fullName evidence="4">Calcium-binding protein</fullName>
    </recommendedName>
</protein>
<evidence type="ECO:0000313" key="3">
    <source>
        <dbReference type="EMBL" id="NER30628.1"/>
    </source>
</evidence>
<dbReference type="InterPro" id="IPR050557">
    <property type="entry name" value="RTX_toxin/Mannuronan_C5-epim"/>
</dbReference>
<dbReference type="PRINTS" id="PR00313">
    <property type="entry name" value="CABNDNGRPT"/>
</dbReference>
<name>A0A6B3NN43_9CYAN</name>
<dbReference type="PANTHER" id="PTHR38340:SF1">
    <property type="entry name" value="S-LAYER PROTEIN"/>
    <property type="match status" value="1"/>
</dbReference>
<dbReference type="InterPro" id="IPR011049">
    <property type="entry name" value="Serralysin-like_metalloprot_C"/>
</dbReference>
<evidence type="ECO:0000256" key="2">
    <source>
        <dbReference type="ARBA" id="ARBA00022525"/>
    </source>
</evidence>
<dbReference type="PANTHER" id="PTHR38340">
    <property type="entry name" value="S-LAYER PROTEIN"/>
    <property type="match status" value="1"/>
</dbReference>
<keyword evidence="2" id="KW-0964">Secreted</keyword>
<organism evidence="3">
    <name type="scientific">Symploca sp. SIO1C4</name>
    <dbReference type="NCBI Taxonomy" id="2607765"/>
    <lineage>
        <taxon>Bacteria</taxon>
        <taxon>Bacillati</taxon>
        <taxon>Cyanobacteriota</taxon>
        <taxon>Cyanophyceae</taxon>
        <taxon>Coleofasciculales</taxon>
        <taxon>Coleofasciculaceae</taxon>
        <taxon>Symploca</taxon>
    </lineage>
</organism>
<dbReference type="AlphaFoldDB" id="A0A6B3NN43"/>
<dbReference type="GO" id="GO:0005509">
    <property type="term" value="F:calcium ion binding"/>
    <property type="evidence" value="ECO:0007669"/>
    <property type="project" value="InterPro"/>
</dbReference>
<dbReference type="PROSITE" id="PS00330">
    <property type="entry name" value="HEMOLYSIN_CALCIUM"/>
    <property type="match status" value="1"/>
</dbReference>
<gene>
    <name evidence="3" type="ORF">F6J89_24180</name>
</gene>